<organism evidence="4 5">
    <name type="scientific">Streptomyces muensis</name>
    <dbReference type="NCBI Taxonomy" id="1077944"/>
    <lineage>
        <taxon>Bacteria</taxon>
        <taxon>Bacillati</taxon>
        <taxon>Actinomycetota</taxon>
        <taxon>Actinomycetes</taxon>
        <taxon>Kitasatosporales</taxon>
        <taxon>Streptomycetaceae</taxon>
        <taxon>Streptomyces</taxon>
    </lineage>
</organism>
<dbReference type="RefSeq" id="WP_234766447.1">
    <property type="nucleotide sequence ID" value="NZ_JAKEIP010000185.1"/>
</dbReference>
<keyword evidence="3" id="KW-0732">Signal</keyword>
<proteinExistence type="predicted"/>
<evidence type="ECO:0000256" key="2">
    <source>
        <dbReference type="SAM" id="MobiDB-lite"/>
    </source>
</evidence>
<dbReference type="EMBL" id="JAKEIP010000185">
    <property type="protein sequence ID" value="MCF1598033.1"/>
    <property type="molecule type" value="Genomic_DNA"/>
</dbReference>
<dbReference type="Proteomes" id="UP001139384">
    <property type="component" value="Unassembled WGS sequence"/>
</dbReference>
<feature type="compositionally biased region" description="Pro residues" evidence="2">
    <location>
        <begin position="53"/>
        <end position="63"/>
    </location>
</feature>
<feature type="coiled-coil region" evidence="1">
    <location>
        <begin position="103"/>
        <end position="130"/>
    </location>
</feature>
<evidence type="ECO:0000256" key="1">
    <source>
        <dbReference type="SAM" id="Coils"/>
    </source>
</evidence>
<comment type="caution">
    <text evidence="4">The sequence shown here is derived from an EMBL/GenBank/DDBJ whole genome shotgun (WGS) entry which is preliminary data.</text>
</comment>
<evidence type="ECO:0000313" key="4">
    <source>
        <dbReference type="EMBL" id="MCF1598033.1"/>
    </source>
</evidence>
<protein>
    <recommendedName>
        <fullName evidence="6">Lipoprotein</fullName>
    </recommendedName>
</protein>
<reference evidence="4" key="1">
    <citation type="submission" date="2022-01" db="EMBL/GenBank/DDBJ databases">
        <title>Draft Genome Sequences of Seven Type Strains of the Genus Streptomyces.</title>
        <authorList>
            <person name="Aziz S."/>
            <person name="Coretto E."/>
            <person name="Chronakova A."/>
            <person name="Sproer C."/>
            <person name="Huber K."/>
            <person name="Nouioui I."/>
            <person name="Gross H."/>
        </authorList>
    </citation>
    <scope>NUCLEOTIDE SEQUENCE</scope>
    <source>
        <strain evidence="4">DSM 103493</strain>
    </source>
</reference>
<keyword evidence="5" id="KW-1185">Reference proteome</keyword>
<evidence type="ECO:0000256" key="3">
    <source>
        <dbReference type="SAM" id="SignalP"/>
    </source>
</evidence>
<name>A0A9X1TW66_STRM4</name>
<feature type="region of interest" description="Disordered" evidence="2">
    <location>
        <begin position="27"/>
        <end position="70"/>
    </location>
</feature>
<dbReference type="AlphaFoldDB" id="A0A9X1TW66"/>
<feature type="compositionally biased region" description="Low complexity" evidence="2">
    <location>
        <begin position="27"/>
        <end position="36"/>
    </location>
</feature>
<accession>A0A9X1TW66</accession>
<feature type="chain" id="PRO_5040973783" description="Lipoprotein" evidence="3">
    <location>
        <begin position="28"/>
        <end position="152"/>
    </location>
</feature>
<sequence>MTSGGAALRRGAALGLALLAAGLAAGCGDPGAPGDATDTRAGGESPSSSLSSPPSPSHSPSPSPSATSPAQLCTRIIGYWSHRTLTEDTYGDYQSMGLSDGQYEILRKVVDAARAERERADARAADLLIDRRARELREERYRNGEPTGGPWG</sequence>
<feature type="signal peptide" evidence="3">
    <location>
        <begin position="1"/>
        <end position="27"/>
    </location>
</feature>
<keyword evidence="1" id="KW-0175">Coiled coil</keyword>
<evidence type="ECO:0000313" key="5">
    <source>
        <dbReference type="Proteomes" id="UP001139384"/>
    </source>
</evidence>
<evidence type="ECO:0008006" key="6">
    <source>
        <dbReference type="Google" id="ProtNLM"/>
    </source>
</evidence>
<gene>
    <name evidence="4" type="ORF">L0P92_31430</name>
</gene>